<feature type="transmembrane region" description="Helical" evidence="7">
    <location>
        <begin position="602"/>
        <end position="622"/>
    </location>
</feature>
<comment type="caution">
    <text evidence="10">The sequence shown here is derived from an EMBL/GenBank/DDBJ whole genome shotgun (WGS) entry which is preliminary data.</text>
</comment>
<dbReference type="PANTHER" id="PTHR42829:SF2">
    <property type="entry name" value="NADH-UBIQUINONE OXIDOREDUCTASE CHAIN 5"/>
    <property type="match status" value="1"/>
</dbReference>
<evidence type="ECO:0000313" key="10">
    <source>
        <dbReference type="EMBL" id="MBD2845875.1"/>
    </source>
</evidence>
<evidence type="ECO:0000256" key="7">
    <source>
        <dbReference type="SAM" id="Phobius"/>
    </source>
</evidence>
<feature type="transmembrane region" description="Helical" evidence="7">
    <location>
        <begin position="257"/>
        <end position="275"/>
    </location>
</feature>
<proteinExistence type="inferred from homology"/>
<dbReference type="PRINTS" id="PR01434">
    <property type="entry name" value="NADHDHGNASE5"/>
</dbReference>
<dbReference type="NCBIfam" id="NF005141">
    <property type="entry name" value="PRK06590.1"/>
    <property type="match status" value="1"/>
</dbReference>
<name>A0A927BUG7_9BACL</name>
<dbReference type="EMBL" id="JACXIZ010000019">
    <property type="protein sequence ID" value="MBD2845875.1"/>
    <property type="molecule type" value="Genomic_DNA"/>
</dbReference>
<dbReference type="PANTHER" id="PTHR42829">
    <property type="entry name" value="NADH-UBIQUINONE OXIDOREDUCTASE CHAIN 5"/>
    <property type="match status" value="1"/>
</dbReference>
<dbReference type="Gene3D" id="1.20.5.2700">
    <property type="match status" value="1"/>
</dbReference>
<comment type="subcellular location">
    <subcellularLocation>
        <location evidence="1">Cell membrane</location>
        <topology evidence="1">Multi-pass membrane protein</topology>
    </subcellularLocation>
    <subcellularLocation>
        <location evidence="6">Membrane</location>
        <topology evidence="6">Multi-pass membrane protein</topology>
    </subcellularLocation>
</comment>
<keyword evidence="4 7" id="KW-1133">Transmembrane helix</keyword>
<dbReference type="PRINTS" id="PR01435">
    <property type="entry name" value="NPOXDRDTASE5"/>
</dbReference>
<evidence type="ECO:0000259" key="9">
    <source>
        <dbReference type="Pfam" id="PF00662"/>
    </source>
</evidence>
<evidence type="ECO:0000256" key="4">
    <source>
        <dbReference type="ARBA" id="ARBA00022989"/>
    </source>
</evidence>
<feature type="transmembrane region" description="Helical" evidence="7">
    <location>
        <begin position="463"/>
        <end position="481"/>
    </location>
</feature>
<feature type="transmembrane region" description="Helical" evidence="7">
    <location>
        <begin position="33"/>
        <end position="54"/>
    </location>
</feature>
<evidence type="ECO:0000256" key="2">
    <source>
        <dbReference type="ARBA" id="ARBA00008483"/>
    </source>
</evidence>
<organism evidence="10 11">
    <name type="scientific">Paenibacillus sabuli</name>
    <dbReference type="NCBI Taxonomy" id="2772509"/>
    <lineage>
        <taxon>Bacteria</taxon>
        <taxon>Bacillati</taxon>
        <taxon>Bacillota</taxon>
        <taxon>Bacilli</taxon>
        <taxon>Bacillales</taxon>
        <taxon>Paenibacillaceae</taxon>
        <taxon>Paenibacillus</taxon>
    </lineage>
</organism>
<dbReference type="Pfam" id="PF00361">
    <property type="entry name" value="Proton_antipo_M"/>
    <property type="match status" value="1"/>
</dbReference>
<feature type="transmembrane region" description="Helical" evidence="7">
    <location>
        <begin position="339"/>
        <end position="361"/>
    </location>
</feature>
<dbReference type="GO" id="GO:0015990">
    <property type="term" value="P:electron transport coupled proton transport"/>
    <property type="evidence" value="ECO:0007669"/>
    <property type="project" value="TreeGrafter"/>
</dbReference>
<comment type="similarity">
    <text evidence="2">Belongs to the CPA3 antiporters (TC 2.A.63) subunit A family.</text>
</comment>
<feature type="transmembrane region" description="Helical" evidence="7">
    <location>
        <begin position="315"/>
        <end position="333"/>
    </location>
</feature>
<keyword evidence="11" id="KW-1185">Reference proteome</keyword>
<dbReference type="GO" id="GO:0005886">
    <property type="term" value="C:plasma membrane"/>
    <property type="evidence" value="ECO:0007669"/>
    <property type="project" value="UniProtKB-SubCell"/>
</dbReference>
<dbReference type="GO" id="GO:0042773">
    <property type="term" value="P:ATP synthesis coupled electron transport"/>
    <property type="evidence" value="ECO:0007669"/>
    <property type="project" value="InterPro"/>
</dbReference>
<dbReference type="InterPro" id="IPR018393">
    <property type="entry name" value="NADHpl_OxRdtase_5_subgr"/>
</dbReference>
<evidence type="ECO:0000256" key="6">
    <source>
        <dbReference type="RuleBase" id="RU000320"/>
    </source>
</evidence>
<evidence type="ECO:0000256" key="1">
    <source>
        <dbReference type="ARBA" id="ARBA00004651"/>
    </source>
</evidence>
<feature type="transmembrane region" description="Helical" evidence="7">
    <location>
        <begin position="215"/>
        <end position="236"/>
    </location>
</feature>
<dbReference type="GO" id="GO:0003954">
    <property type="term" value="F:NADH dehydrogenase activity"/>
    <property type="evidence" value="ECO:0007669"/>
    <property type="project" value="TreeGrafter"/>
</dbReference>
<dbReference type="Proteomes" id="UP000621560">
    <property type="component" value="Unassembled WGS sequence"/>
</dbReference>
<feature type="transmembrane region" description="Helical" evidence="7">
    <location>
        <begin position="6"/>
        <end position="26"/>
    </location>
</feature>
<dbReference type="GO" id="GO:0008137">
    <property type="term" value="F:NADH dehydrogenase (ubiquinone) activity"/>
    <property type="evidence" value="ECO:0007669"/>
    <property type="project" value="InterPro"/>
</dbReference>
<dbReference type="InterPro" id="IPR001516">
    <property type="entry name" value="Proton_antipo_N"/>
</dbReference>
<evidence type="ECO:0000256" key="3">
    <source>
        <dbReference type="ARBA" id="ARBA00022692"/>
    </source>
</evidence>
<evidence type="ECO:0000256" key="5">
    <source>
        <dbReference type="ARBA" id="ARBA00023136"/>
    </source>
</evidence>
<feature type="transmembrane region" description="Helical" evidence="7">
    <location>
        <begin position="142"/>
        <end position="161"/>
    </location>
</feature>
<feature type="transmembrane region" description="Helical" evidence="7">
    <location>
        <begin position="419"/>
        <end position="442"/>
    </location>
</feature>
<dbReference type="NCBIfam" id="TIGR01974">
    <property type="entry name" value="NDH_I_L"/>
    <property type="match status" value="1"/>
</dbReference>
<keyword evidence="3 6" id="KW-0812">Transmembrane</keyword>
<reference evidence="10" key="1">
    <citation type="submission" date="2020-09" db="EMBL/GenBank/DDBJ databases">
        <title>A novel bacterium of genus Paenibacillus, isolated from South China Sea.</title>
        <authorList>
            <person name="Huang H."/>
            <person name="Mo K."/>
            <person name="Hu Y."/>
        </authorList>
    </citation>
    <scope>NUCLEOTIDE SEQUENCE</scope>
    <source>
        <strain evidence="10">IB182496</strain>
    </source>
</reference>
<feature type="transmembrane region" description="Helical" evidence="7">
    <location>
        <begin position="87"/>
        <end position="107"/>
    </location>
</feature>
<dbReference type="InterPro" id="IPR001750">
    <property type="entry name" value="ND/Mrp_TM"/>
</dbReference>
<feature type="transmembrane region" description="Helical" evidence="7">
    <location>
        <begin position="501"/>
        <end position="522"/>
    </location>
</feature>
<feature type="domain" description="NADH-Ubiquinone oxidoreductase (complex I) chain 5 N-terminal" evidence="9">
    <location>
        <begin position="70"/>
        <end position="120"/>
    </location>
</feature>
<gene>
    <name evidence="10" type="primary">nuoL</name>
    <name evidence="10" type="ORF">IDH44_11790</name>
</gene>
<feature type="transmembrane region" description="Helical" evidence="7">
    <location>
        <begin position="119"/>
        <end position="136"/>
    </location>
</feature>
<feature type="domain" description="NADH:quinone oxidoreductase/Mrp antiporter transmembrane" evidence="8">
    <location>
        <begin position="136"/>
        <end position="429"/>
    </location>
</feature>
<feature type="transmembrane region" description="Helical" evidence="7">
    <location>
        <begin position="381"/>
        <end position="399"/>
    </location>
</feature>
<sequence>MTTIYSQFAWLIPLLPLVAFLIITALGRSARAGALLIGLVGHLMALMLAVLIFLEQLGPGQRDFRQQLTWLRIGDLPLTIGIEVTHLTALMLLVVAIVSVLVNLYALGYMRSDPRISVFFGYLALFSFAMLGLVLSDNLLTLYIFWELVGVCSFLLIGFWFTKPAARAAAYKAFIVTRVGDIGLLLAILLLYWHMPEHALDFNSIQNVFQSGQGTAVMESGTVTLIALLLFAGAAGKSGQFPLHVWLPDAMEGPTPISALIHAATMVAAGVFLLARTYDLLLASPEAMLVIACVGAFTALFAATIALVQRDIKRVLAYSTISQLGYMMMALGLGAMGAAMFHLVTHAFFKALLFLGAGSVIQAVRTQDIHQMGGLGPRMKLTAWTFGIGALALAGLPPLSGFWSKDAILAAALHEQPALFAVGLAAALLTALYMARLFFLVFGGKRSEPGPVFESPGVMTGPMVALAGLSLLAGLIELPWSGAGRLSLWLTGSEAAHHGTALVMIVTTAIGALGIYLGWLIYGKGVVNRTALSERVPWLVRWVERGYDVDAAYRVLLVIPLQAAGRGLQRGPEALIGETVRRFGSAALWAGRLGTRLQSGQVQAYGLLAALGLLLLLVAVMGRGWW</sequence>
<dbReference type="RefSeq" id="WP_190917862.1">
    <property type="nucleotide sequence ID" value="NZ_JACXIZ010000019.1"/>
</dbReference>
<evidence type="ECO:0000313" key="11">
    <source>
        <dbReference type="Proteomes" id="UP000621560"/>
    </source>
</evidence>
<protein>
    <submittedName>
        <fullName evidence="10">NADH-quinone oxidoreductase subunit L</fullName>
    </submittedName>
</protein>
<dbReference type="AlphaFoldDB" id="A0A927BUG7"/>
<keyword evidence="5 7" id="KW-0472">Membrane</keyword>
<feature type="transmembrane region" description="Helical" evidence="7">
    <location>
        <begin position="173"/>
        <end position="195"/>
    </location>
</feature>
<dbReference type="Pfam" id="PF00662">
    <property type="entry name" value="Proton_antipo_N"/>
    <property type="match status" value="1"/>
</dbReference>
<evidence type="ECO:0000259" key="8">
    <source>
        <dbReference type="Pfam" id="PF00361"/>
    </source>
</evidence>
<feature type="transmembrane region" description="Helical" evidence="7">
    <location>
        <begin position="287"/>
        <end position="308"/>
    </location>
</feature>
<accession>A0A927BUG7</accession>
<dbReference type="InterPro" id="IPR003945">
    <property type="entry name" value="NU5C-like"/>
</dbReference>